<dbReference type="Pfam" id="PF09684">
    <property type="entry name" value="Tail_P2_I"/>
    <property type="match status" value="1"/>
</dbReference>
<protein>
    <submittedName>
        <fullName evidence="1">Phage tail protein</fullName>
    </submittedName>
</protein>
<evidence type="ECO:0000313" key="2">
    <source>
        <dbReference type="Proteomes" id="UP000075680"/>
    </source>
</evidence>
<reference evidence="1 2" key="1">
    <citation type="journal article" date="2016" name="Sci. Rep.">
        <title>Genomic and phenotypic characterization of the species Acinetobacter venetianus.</title>
        <authorList>
            <person name="Fondi M."/>
            <person name="Maida I."/>
            <person name="Perrin E."/>
            <person name="Orlandini V."/>
            <person name="La Torre L."/>
            <person name="Bosi E."/>
            <person name="Negroni A."/>
            <person name="Zanaroli G."/>
            <person name="Fava F."/>
            <person name="Decorosi F."/>
            <person name="Giovannetti L."/>
            <person name="Viti C."/>
            <person name="Vaneechoutte M."/>
            <person name="Dijkshoorn L."/>
            <person name="Fani R."/>
        </authorList>
    </citation>
    <scope>NUCLEOTIDE SEQUENCE [LARGE SCALE GENOMIC DNA]</scope>
    <source>
        <strain evidence="1 2">LUH5627</strain>
    </source>
</reference>
<dbReference type="RefSeq" id="WP_061519239.1">
    <property type="nucleotide sequence ID" value="NZ_JRUE01000201.1"/>
</dbReference>
<dbReference type="PATRIC" id="fig|52133.18.peg.2557"/>
<sequence>MSLLPVNATDLERKLEQSTQQETLLEQRLTTLINIDRIPDGFLDVLAIQFSIDYWRYDWTPSLKRARLKQAFEQHKKKGTPYSIKSALKPFGYEVTLVEWWQSEPKGIPGTFYLELDLVGRPLDESLYKEVNRLVDETKPASRRLSRLSITANPLLSLKNIVAHQSALTSVSEPKL</sequence>
<comment type="caution">
    <text evidence="1">The sequence shown here is derived from an EMBL/GenBank/DDBJ whole genome shotgun (WGS) entry which is preliminary data.</text>
</comment>
<dbReference type="InterPro" id="IPR006521">
    <property type="entry name" value="Tail_protein_I"/>
</dbReference>
<evidence type="ECO:0000313" key="1">
    <source>
        <dbReference type="EMBL" id="KXZ66796.1"/>
    </source>
</evidence>
<accession>A0A150HM62</accession>
<dbReference type="AlphaFoldDB" id="A0A150HM62"/>
<organism evidence="1 2">
    <name type="scientific">Acinetobacter venetianus</name>
    <dbReference type="NCBI Taxonomy" id="52133"/>
    <lineage>
        <taxon>Bacteria</taxon>
        <taxon>Pseudomonadati</taxon>
        <taxon>Pseudomonadota</taxon>
        <taxon>Gammaproteobacteria</taxon>
        <taxon>Moraxellales</taxon>
        <taxon>Moraxellaceae</taxon>
        <taxon>Acinetobacter</taxon>
    </lineage>
</organism>
<proteinExistence type="predicted"/>
<name>A0A150HM62_9GAMM</name>
<dbReference type="NCBIfam" id="TIGR01634">
    <property type="entry name" value="tail_P2_I"/>
    <property type="match status" value="1"/>
</dbReference>
<dbReference type="Proteomes" id="UP000075680">
    <property type="component" value="Unassembled WGS sequence"/>
</dbReference>
<gene>
    <name evidence="1" type="ORF">AVENLUH5627_02490</name>
</gene>
<dbReference type="EMBL" id="JRUE01000201">
    <property type="protein sequence ID" value="KXZ66796.1"/>
    <property type="molecule type" value="Genomic_DNA"/>
</dbReference>